<sequence length="136" mass="14133">MNVPLLDADAESVTPTALRRVARGSAARAPRLHALWLSPLLLLAFATCGWAQEATETTAQTSSPGSAARLAPADGPHAVGDTTRALLAAQADGTQAGAPLPMLGETASLSYRRYAQSFSHPIPAFFEQAVSAEHAK</sequence>
<name>A0A1H2PV72_9BURK</name>
<dbReference type="Pfam" id="PF12266">
    <property type="entry name" value="DUF3613"/>
    <property type="match status" value="1"/>
</dbReference>
<dbReference type="InterPro" id="IPR022053">
    <property type="entry name" value="DUF3613"/>
</dbReference>
<protein>
    <recommendedName>
        <fullName evidence="4">DUF3613 domain-containing protein</fullName>
    </recommendedName>
</protein>
<accession>A0A1H2PV72</accession>
<dbReference type="STRING" id="1770053.SAMN05216551_11571"/>
<dbReference type="OrthoDB" id="8797260at2"/>
<feature type="region of interest" description="Disordered" evidence="1">
    <location>
        <begin position="55"/>
        <end position="79"/>
    </location>
</feature>
<proteinExistence type="predicted"/>
<dbReference type="EMBL" id="FNLO01000015">
    <property type="protein sequence ID" value="SDV51154.1"/>
    <property type="molecule type" value="Genomic_DNA"/>
</dbReference>
<evidence type="ECO:0000313" key="3">
    <source>
        <dbReference type="Proteomes" id="UP000243719"/>
    </source>
</evidence>
<reference evidence="3" key="1">
    <citation type="submission" date="2016-09" db="EMBL/GenBank/DDBJ databases">
        <authorList>
            <person name="Varghese N."/>
            <person name="Submissions S."/>
        </authorList>
    </citation>
    <scope>NUCLEOTIDE SEQUENCE [LARGE SCALE GENOMIC DNA]</scope>
    <source>
        <strain evidence="3">JS23</strain>
    </source>
</reference>
<gene>
    <name evidence="2" type="ORF">SAMN05216551_11571</name>
</gene>
<evidence type="ECO:0000256" key="1">
    <source>
        <dbReference type="SAM" id="MobiDB-lite"/>
    </source>
</evidence>
<evidence type="ECO:0000313" key="2">
    <source>
        <dbReference type="EMBL" id="SDV51154.1"/>
    </source>
</evidence>
<keyword evidence="3" id="KW-1185">Reference proteome</keyword>
<dbReference type="AlphaFoldDB" id="A0A1H2PV72"/>
<organism evidence="2 3">
    <name type="scientific">Chitinasiproducens palmae</name>
    <dbReference type="NCBI Taxonomy" id="1770053"/>
    <lineage>
        <taxon>Bacteria</taxon>
        <taxon>Pseudomonadati</taxon>
        <taxon>Pseudomonadota</taxon>
        <taxon>Betaproteobacteria</taxon>
        <taxon>Burkholderiales</taxon>
        <taxon>Burkholderiaceae</taxon>
        <taxon>Chitinasiproducens</taxon>
    </lineage>
</organism>
<dbReference type="Proteomes" id="UP000243719">
    <property type="component" value="Unassembled WGS sequence"/>
</dbReference>
<dbReference type="RefSeq" id="WP_091912601.1">
    <property type="nucleotide sequence ID" value="NZ_FNLO01000015.1"/>
</dbReference>
<evidence type="ECO:0008006" key="4">
    <source>
        <dbReference type="Google" id="ProtNLM"/>
    </source>
</evidence>